<feature type="region of interest" description="Disordered" evidence="1">
    <location>
        <begin position="1"/>
        <end position="23"/>
    </location>
</feature>
<proteinExistence type="predicted"/>
<dbReference type="EMBL" id="JBBPBN010000002">
    <property type="protein sequence ID" value="KAK9045444.1"/>
    <property type="molecule type" value="Genomic_DNA"/>
</dbReference>
<accession>A0ABR2U757</accession>
<sequence>MTRPETQDGESTKSWNPNESFQSDSIRSLVMPSSQAYLRHLTPHVAPPDTARKDPSVYLGSAGALDVDGKELPRLVYVCRENSLVISITRKLVLRMLW</sequence>
<dbReference type="Proteomes" id="UP001396334">
    <property type="component" value="Unassembled WGS sequence"/>
</dbReference>
<protein>
    <submittedName>
        <fullName evidence="2">Uncharacterized protein</fullName>
    </submittedName>
</protein>
<keyword evidence="3" id="KW-1185">Reference proteome</keyword>
<evidence type="ECO:0000313" key="3">
    <source>
        <dbReference type="Proteomes" id="UP001396334"/>
    </source>
</evidence>
<organism evidence="2 3">
    <name type="scientific">Hibiscus sabdariffa</name>
    <name type="common">roselle</name>
    <dbReference type="NCBI Taxonomy" id="183260"/>
    <lineage>
        <taxon>Eukaryota</taxon>
        <taxon>Viridiplantae</taxon>
        <taxon>Streptophyta</taxon>
        <taxon>Embryophyta</taxon>
        <taxon>Tracheophyta</taxon>
        <taxon>Spermatophyta</taxon>
        <taxon>Magnoliopsida</taxon>
        <taxon>eudicotyledons</taxon>
        <taxon>Gunneridae</taxon>
        <taxon>Pentapetalae</taxon>
        <taxon>rosids</taxon>
        <taxon>malvids</taxon>
        <taxon>Malvales</taxon>
        <taxon>Malvaceae</taxon>
        <taxon>Malvoideae</taxon>
        <taxon>Hibiscus</taxon>
    </lineage>
</organism>
<feature type="compositionally biased region" description="Polar residues" evidence="1">
    <location>
        <begin position="12"/>
        <end position="23"/>
    </location>
</feature>
<evidence type="ECO:0000256" key="1">
    <source>
        <dbReference type="SAM" id="MobiDB-lite"/>
    </source>
</evidence>
<name>A0ABR2U757_9ROSI</name>
<comment type="caution">
    <text evidence="2">The sequence shown here is derived from an EMBL/GenBank/DDBJ whole genome shotgun (WGS) entry which is preliminary data.</text>
</comment>
<reference evidence="2 3" key="1">
    <citation type="journal article" date="2024" name="G3 (Bethesda)">
        <title>Genome assembly of Hibiscus sabdariffa L. provides insights into metabolisms of medicinal natural products.</title>
        <authorList>
            <person name="Kim T."/>
        </authorList>
    </citation>
    <scope>NUCLEOTIDE SEQUENCE [LARGE SCALE GENOMIC DNA]</scope>
    <source>
        <strain evidence="2">TK-2024</strain>
        <tissue evidence="2">Old leaves</tissue>
    </source>
</reference>
<gene>
    <name evidence="2" type="ORF">V6N11_059324</name>
</gene>
<evidence type="ECO:0000313" key="2">
    <source>
        <dbReference type="EMBL" id="KAK9045444.1"/>
    </source>
</evidence>